<feature type="compositionally biased region" description="Basic residues" evidence="1">
    <location>
        <begin position="184"/>
        <end position="195"/>
    </location>
</feature>
<comment type="caution">
    <text evidence="3">The sequence shown here is derived from an EMBL/GenBank/DDBJ whole genome shotgun (WGS) entry which is preliminary data.</text>
</comment>
<keyword evidence="4" id="KW-1185">Reference proteome</keyword>
<dbReference type="Proteomes" id="UP001333110">
    <property type="component" value="Unassembled WGS sequence"/>
</dbReference>
<gene>
    <name evidence="3" type="ORF">QYF61_009920</name>
</gene>
<proteinExistence type="predicted"/>
<feature type="region of interest" description="Disordered" evidence="1">
    <location>
        <begin position="167"/>
        <end position="206"/>
    </location>
</feature>
<keyword evidence="2" id="KW-0472">Membrane</keyword>
<accession>A0AAN7RQC6</accession>
<evidence type="ECO:0000313" key="4">
    <source>
        <dbReference type="Proteomes" id="UP001333110"/>
    </source>
</evidence>
<sequence>MSNLNFPSRSSTPSPRVLSLVTRERRSAPPLHCPPRKVQTAVRAPLSLLFSRLNKPSCVIIDRGGNIRQFSSMLLSKVFPLLIVMAILAILLMPLSHIRGEEGGKGNGKKRKGKEKVSFRVKQLFKNNIQRSTPVTGIVATQAPVTGTAVTPTLMTGTVATQTLATATAAEPENQPMPVSVTPIHKKKYTRKSAHLVRDEDEPGPS</sequence>
<protein>
    <submittedName>
        <fullName evidence="3">Uncharacterized protein</fullName>
    </submittedName>
</protein>
<dbReference type="EMBL" id="JAUNZN010000009">
    <property type="protein sequence ID" value="KAK4815869.1"/>
    <property type="molecule type" value="Genomic_DNA"/>
</dbReference>
<evidence type="ECO:0000256" key="2">
    <source>
        <dbReference type="SAM" id="Phobius"/>
    </source>
</evidence>
<feature type="transmembrane region" description="Helical" evidence="2">
    <location>
        <begin position="78"/>
        <end position="95"/>
    </location>
</feature>
<keyword evidence="2" id="KW-1133">Transmembrane helix</keyword>
<organism evidence="3 4">
    <name type="scientific">Mycteria americana</name>
    <name type="common">Wood stork</name>
    <dbReference type="NCBI Taxonomy" id="33587"/>
    <lineage>
        <taxon>Eukaryota</taxon>
        <taxon>Metazoa</taxon>
        <taxon>Chordata</taxon>
        <taxon>Craniata</taxon>
        <taxon>Vertebrata</taxon>
        <taxon>Euteleostomi</taxon>
        <taxon>Archelosauria</taxon>
        <taxon>Archosauria</taxon>
        <taxon>Dinosauria</taxon>
        <taxon>Saurischia</taxon>
        <taxon>Theropoda</taxon>
        <taxon>Coelurosauria</taxon>
        <taxon>Aves</taxon>
        <taxon>Neognathae</taxon>
        <taxon>Neoaves</taxon>
        <taxon>Aequornithes</taxon>
        <taxon>Ciconiiformes</taxon>
        <taxon>Ciconiidae</taxon>
        <taxon>Mycteria</taxon>
    </lineage>
</organism>
<reference evidence="3 4" key="1">
    <citation type="journal article" date="2023" name="J. Hered.">
        <title>Chromosome-level genome of the wood stork (Mycteria americana) provides insight into avian chromosome evolution.</title>
        <authorList>
            <person name="Flamio R. Jr."/>
            <person name="Ramstad K.M."/>
        </authorList>
    </citation>
    <scope>NUCLEOTIDE SEQUENCE [LARGE SCALE GENOMIC DNA]</scope>
    <source>
        <strain evidence="3">JAX WOST 10</strain>
    </source>
</reference>
<dbReference type="AlphaFoldDB" id="A0AAN7RQC6"/>
<evidence type="ECO:0000256" key="1">
    <source>
        <dbReference type="SAM" id="MobiDB-lite"/>
    </source>
</evidence>
<evidence type="ECO:0000313" key="3">
    <source>
        <dbReference type="EMBL" id="KAK4815869.1"/>
    </source>
</evidence>
<keyword evidence="2" id="KW-0812">Transmembrane</keyword>
<name>A0AAN7RQC6_MYCAM</name>